<dbReference type="RefSeq" id="WP_092669717.1">
    <property type="nucleotide sequence ID" value="NZ_FOXS01000001.1"/>
</dbReference>
<keyword evidence="3" id="KW-1185">Reference proteome</keyword>
<evidence type="ECO:0000313" key="3">
    <source>
        <dbReference type="Proteomes" id="UP000199029"/>
    </source>
</evidence>
<dbReference type="OrthoDB" id="883995at2"/>
<accession>A0A1I5UUR2</accession>
<dbReference type="AlphaFoldDB" id="A0A1I5UUR2"/>
<dbReference type="Proteomes" id="UP000199029">
    <property type="component" value="Unassembled WGS sequence"/>
</dbReference>
<name>A0A1I5UUR2_HYMAR</name>
<feature type="signal peptide" evidence="1">
    <location>
        <begin position="1"/>
        <end position="19"/>
    </location>
</feature>
<dbReference type="EMBL" id="FOXS01000001">
    <property type="protein sequence ID" value="SFP98952.1"/>
    <property type="molecule type" value="Genomic_DNA"/>
</dbReference>
<reference evidence="3" key="1">
    <citation type="submission" date="2016-10" db="EMBL/GenBank/DDBJ databases">
        <authorList>
            <person name="Varghese N."/>
            <person name="Submissions S."/>
        </authorList>
    </citation>
    <scope>NUCLEOTIDE SEQUENCE [LARGE SCALE GENOMIC DNA]</scope>
    <source>
        <strain evidence="3">OR362-8,ATCC BAA-1266,JCM 13504</strain>
    </source>
</reference>
<proteinExistence type="predicted"/>
<feature type="chain" id="PRO_5011642104" description="Lipoprotein" evidence="1">
    <location>
        <begin position="20"/>
        <end position="208"/>
    </location>
</feature>
<gene>
    <name evidence="2" type="ORF">SAMN04515668_1079</name>
</gene>
<evidence type="ECO:0008006" key="4">
    <source>
        <dbReference type="Google" id="ProtNLM"/>
    </source>
</evidence>
<protein>
    <recommendedName>
        <fullName evidence="4">Lipoprotein</fullName>
    </recommendedName>
</protein>
<sequence>MKYLLYLAPVLLCLTACQGGPTAPVSAEVAAPESAKKEQVKAAPANTDKVANPEYIEWDMLTVNGKPHQAITTKQLRSQLGQPDSIAKGAVECGGELETLDGPNGDFWYYGKTMYEVNGTQAVLANFDVTRGKFQGQLGKLKLDQNTTLEDVRRFYPVSAKEADKPSTGRLGEEMSLPFYHKGVQMDASLYLLFRKGRLQKVEFFYPC</sequence>
<evidence type="ECO:0000256" key="1">
    <source>
        <dbReference type="SAM" id="SignalP"/>
    </source>
</evidence>
<evidence type="ECO:0000313" key="2">
    <source>
        <dbReference type="EMBL" id="SFP98952.1"/>
    </source>
</evidence>
<keyword evidence="1" id="KW-0732">Signal</keyword>
<organism evidence="2 3">
    <name type="scientific">Hymenobacter arizonensis</name>
    <name type="common">Siccationidurans arizonensis</name>
    <dbReference type="NCBI Taxonomy" id="1227077"/>
    <lineage>
        <taxon>Bacteria</taxon>
        <taxon>Pseudomonadati</taxon>
        <taxon>Bacteroidota</taxon>
        <taxon>Cytophagia</taxon>
        <taxon>Cytophagales</taxon>
        <taxon>Hymenobacteraceae</taxon>
        <taxon>Hymenobacter</taxon>
    </lineage>
</organism>